<dbReference type="OrthoDB" id="7726766at2759"/>
<dbReference type="InterPro" id="IPR043504">
    <property type="entry name" value="Peptidase_S1_PA_chymotrypsin"/>
</dbReference>
<dbReference type="GeneID" id="127751310"/>
<dbReference type="GO" id="GO:0004252">
    <property type="term" value="F:serine-type endopeptidase activity"/>
    <property type="evidence" value="ECO:0007669"/>
    <property type="project" value="InterPro"/>
</dbReference>
<dbReference type="InterPro" id="IPR001254">
    <property type="entry name" value="Trypsin_dom"/>
</dbReference>
<dbReference type="Pfam" id="PF00089">
    <property type="entry name" value="Trypsin"/>
    <property type="match status" value="1"/>
</dbReference>
<dbReference type="KEGG" id="foc:127751310"/>
<organism evidence="2 3">
    <name type="scientific">Frankliniella occidentalis</name>
    <name type="common">Western flower thrips</name>
    <name type="synonym">Euthrips occidentalis</name>
    <dbReference type="NCBI Taxonomy" id="133901"/>
    <lineage>
        <taxon>Eukaryota</taxon>
        <taxon>Metazoa</taxon>
        <taxon>Ecdysozoa</taxon>
        <taxon>Arthropoda</taxon>
        <taxon>Hexapoda</taxon>
        <taxon>Insecta</taxon>
        <taxon>Pterygota</taxon>
        <taxon>Neoptera</taxon>
        <taxon>Paraneoptera</taxon>
        <taxon>Thysanoptera</taxon>
        <taxon>Terebrantia</taxon>
        <taxon>Thripoidea</taxon>
        <taxon>Thripidae</taxon>
        <taxon>Frankliniella</taxon>
    </lineage>
</organism>
<dbReference type="Proteomes" id="UP000504606">
    <property type="component" value="Unplaced"/>
</dbReference>
<gene>
    <name evidence="3" type="primary">LOC127751310</name>
</gene>
<accession>A0A9C6XTK4</accession>
<dbReference type="InterPro" id="IPR009003">
    <property type="entry name" value="Peptidase_S1_PA"/>
</dbReference>
<protein>
    <submittedName>
        <fullName evidence="3">Uncharacterized protein LOC127751310</fullName>
    </submittedName>
</protein>
<evidence type="ECO:0000313" key="2">
    <source>
        <dbReference type="Proteomes" id="UP000504606"/>
    </source>
</evidence>
<proteinExistence type="predicted"/>
<evidence type="ECO:0000259" key="1">
    <source>
        <dbReference type="Pfam" id="PF00089"/>
    </source>
</evidence>
<name>A0A9C6XTK4_FRAOC</name>
<dbReference type="AlphaFoldDB" id="A0A9C6XTK4"/>
<reference evidence="3" key="1">
    <citation type="submission" date="2025-08" db="UniProtKB">
        <authorList>
            <consortium name="RefSeq"/>
        </authorList>
    </citation>
    <scope>IDENTIFICATION</scope>
    <source>
        <tissue evidence="3">Whole organism</tissue>
    </source>
</reference>
<dbReference type="GO" id="GO:0006508">
    <property type="term" value="P:proteolysis"/>
    <property type="evidence" value="ECO:0007669"/>
    <property type="project" value="InterPro"/>
</dbReference>
<dbReference type="RefSeq" id="XP_052130603.1">
    <property type="nucleotide sequence ID" value="XM_052274643.1"/>
</dbReference>
<feature type="domain" description="Peptidase S1" evidence="1">
    <location>
        <begin position="3"/>
        <end position="143"/>
    </location>
</feature>
<dbReference type="Gene3D" id="2.40.10.10">
    <property type="entry name" value="Trypsin-like serine proteases"/>
    <property type="match status" value="1"/>
</dbReference>
<keyword evidence="2" id="KW-1185">Reference proteome</keyword>
<dbReference type="SUPFAM" id="SSF50494">
    <property type="entry name" value="Trypsin-like serine proteases"/>
    <property type="match status" value="1"/>
</dbReference>
<evidence type="ECO:0000313" key="3">
    <source>
        <dbReference type="RefSeq" id="XP_052130603.1"/>
    </source>
</evidence>
<sequence>MCLNTEADVPIRAGLRATGAAWNTVGTWEEMILQKPNNTLTVRSAERCSAALLKHDRLRGALPEGYSPSLLCAGGLCDNETYAGDSGTPLLSFKHTLLAPQGPFAVDYVLGIASSLSYCTVRDADGYLLPDLFADVSQHIDWIERIVWPGKAV</sequence>